<reference evidence="2" key="1">
    <citation type="journal article" date="2019" name="Int. J. Syst. Evol. Microbiol.">
        <title>The Global Catalogue of Microorganisms (GCM) 10K type strain sequencing project: providing services to taxonomists for standard genome sequencing and annotation.</title>
        <authorList>
            <consortium name="The Broad Institute Genomics Platform"/>
            <consortium name="The Broad Institute Genome Sequencing Center for Infectious Disease"/>
            <person name="Wu L."/>
            <person name="Ma J."/>
        </authorList>
    </citation>
    <scope>NUCLEOTIDE SEQUENCE [LARGE SCALE GENOMIC DNA]</scope>
    <source>
        <strain evidence="2">JCM 16703</strain>
    </source>
</reference>
<organism evidence="1 2">
    <name type="scientific">Nocardioides fonticola</name>
    <dbReference type="NCBI Taxonomy" id="450363"/>
    <lineage>
        <taxon>Bacteria</taxon>
        <taxon>Bacillati</taxon>
        <taxon>Actinomycetota</taxon>
        <taxon>Actinomycetes</taxon>
        <taxon>Propionibacteriales</taxon>
        <taxon>Nocardioidaceae</taxon>
        <taxon>Nocardioides</taxon>
    </lineage>
</organism>
<keyword evidence="2" id="KW-1185">Reference proteome</keyword>
<protein>
    <submittedName>
        <fullName evidence="1">Uncharacterized protein</fullName>
    </submittedName>
</protein>
<gene>
    <name evidence="1" type="ORF">GCM10022215_05790</name>
</gene>
<evidence type="ECO:0000313" key="2">
    <source>
        <dbReference type="Proteomes" id="UP001501495"/>
    </source>
</evidence>
<dbReference type="RefSeq" id="WP_344731712.1">
    <property type="nucleotide sequence ID" value="NZ_BAAAZH010000004.1"/>
</dbReference>
<accession>A0ABP7XBX2</accession>
<dbReference type="EMBL" id="BAAAZH010000004">
    <property type="protein sequence ID" value="GAA4110559.1"/>
    <property type="molecule type" value="Genomic_DNA"/>
</dbReference>
<name>A0ABP7XBX2_9ACTN</name>
<sequence>MPSTLTGLLTTVALLFGGTTATEAPRAAGDKYPMAQYAKTSAKDGVLRKGCRNYRYTYAIKPPTEIWGLETFLVDPDGETIASGGFLSGSDEPSGTSHFRFCRPLTRPGVFTIKGKFTYREDSQSNPISGAIKPFTFRLSKPS</sequence>
<dbReference type="Proteomes" id="UP001501495">
    <property type="component" value="Unassembled WGS sequence"/>
</dbReference>
<proteinExistence type="predicted"/>
<comment type="caution">
    <text evidence="1">The sequence shown here is derived from an EMBL/GenBank/DDBJ whole genome shotgun (WGS) entry which is preliminary data.</text>
</comment>
<evidence type="ECO:0000313" key="1">
    <source>
        <dbReference type="EMBL" id="GAA4110559.1"/>
    </source>
</evidence>